<sequence>MGELCRGCFRISKLVALCTQYITCQGNRALLRSPNPVVFSRQLATFFIRSPNCVQLGLCPTMYMHTSVNYYLKFFIRLLELYRLHIK</sequence>
<protein>
    <submittedName>
        <fullName evidence="1">Uncharacterized protein</fullName>
    </submittedName>
</protein>
<proteinExistence type="predicted"/>
<reference evidence="1" key="2">
    <citation type="journal article" date="2015" name="Fish Shellfish Immunol.">
        <title>Early steps in the European eel (Anguilla anguilla)-Vibrio vulnificus interaction in the gills: Role of the RtxA13 toxin.</title>
        <authorList>
            <person name="Callol A."/>
            <person name="Pajuelo D."/>
            <person name="Ebbesson L."/>
            <person name="Teles M."/>
            <person name="MacKenzie S."/>
            <person name="Amaro C."/>
        </authorList>
    </citation>
    <scope>NUCLEOTIDE SEQUENCE</scope>
</reference>
<dbReference type="EMBL" id="GBXM01045443">
    <property type="protein sequence ID" value="JAH63134.1"/>
    <property type="molecule type" value="Transcribed_RNA"/>
</dbReference>
<reference evidence="1" key="1">
    <citation type="submission" date="2014-11" db="EMBL/GenBank/DDBJ databases">
        <authorList>
            <person name="Amaro Gonzalez C."/>
        </authorList>
    </citation>
    <scope>NUCLEOTIDE SEQUENCE</scope>
</reference>
<organism evidence="1">
    <name type="scientific">Anguilla anguilla</name>
    <name type="common">European freshwater eel</name>
    <name type="synonym">Muraena anguilla</name>
    <dbReference type="NCBI Taxonomy" id="7936"/>
    <lineage>
        <taxon>Eukaryota</taxon>
        <taxon>Metazoa</taxon>
        <taxon>Chordata</taxon>
        <taxon>Craniata</taxon>
        <taxon>Vertebrata</taxon>
        <taxon>Euteleostomi</taxon>
        <taxon>Actinopterygii</taxon>
        <taxon>Neopterygii</taxon>
        <taxon>Teleostei</taxon>
        <taxon>Anguilliformes</taxon>
        <taxon>Anguillidae</taxon>
        <taxon>Anguilla</taxon>
    </lineage>
</organism>
<evidence type="ECO:0000313" key="1">
    <source>
        <dbReference type="EMBL" id="JAH63134.1"/>
    </source>
</evidence>
<accession>A0A0E9UB77</accession>
<name>A0A0E9UB77_ANGAN</name>
<dbReference type="AlphaFoldDB" id="A0A0E9UB77"/>